<keyword evidence="4" id="KW-1185">Reference proteome</keyword>
<reference evidence="4" key="2">
    <citation type="journal article" date="2019" name="Int. J. Syst. Evol. Microbiol.">
        <title>The Global Catalogue of Microorganisms (GCM) 10K type strain sequencing project: providing services to taxonomists for standard genome sequencing and annotation.</title>
        <authorList>
            <consortium name="The Broad Institute Genomics Platform"/>
            <consortium name="The Broad Institute Genome Sequencing Center for Infectious Disease"/>
            <person name="Wu L."/>
            <person name="Ma J."/>
        </authorList>
    </citation>
    <scope>NUCLEOTIDE SEQUENCE [LARGE SCALE GENOMIC DNA]</scope>
    <source>
        <strain evidence="4">CGMCC 1.15287</strain>
    </source>
</reference>
<comment type="caution">
    <text evidence="2">The sequence shown here is derived from an EMBL/GenBank/DDBJ whole genome shotgun (WGS) entry which is preliminary data.</text>
</comment>
<accession>A0A7W6P5H2</accession>
<sequence length="281" mass="32969">MLKFFSYRFNLVASLQKSLFDNKTKEEYFHDLIKLLRDNNKAQFHHYNSKFILYFYNSLADDIHLLTLAKEESYTKPIEGELNVIQVTDVRTPFIYVILDVSRQIILIQDRAAVFQPDFAQARLRDYFTQNLVLNNITVALEPIVDNKTFWEEVDDADSIEEFDLTLNAPNLFRGRFKASEFVREVYEDFNISEFTIKLKSKIGQLKLMKDNVQDFVALASAGAGTFILKVLKDGQRKVIRSYQRIVKKFYPTDNIEELDVERLKQDLEELDRMNDSGKDN</sequence>
<dbReference type="RefSeq" id="WP_183764492.1">
    <property type="nucleotide sequence ID" value="NZ_BMHZ01000001.1"/>
</dbReference>
<evidence type="ECO:0000313" key="4">
    <source>
        <dbReference type="Proteomes" id="UP000642938"/>
    </source>
</evidence>
<evidence type="ECO:0000313" key="3">
    <source>
        <dbReference type="Proteomes" id="UP000532273"/>
    </source>
</evidence>
<evidence type="ECO:0000313" key="2">
    <source>
        <dbReference type="EMBL" id="MBB4108619.1"/>
    </source>
</evidence>
<name>A0A7W6P5H2_9SPHI</name>
<organism evidence="2 3">
    <name type="scientific">Pedobacter zeae</name>
    <dbReference type="NCBI Taxonomy" id="1737356"/>
    <lineage>
        <taxon>Bacteria</taxon>
        <taxon>Pseudomonadati</taxon>
        <taxon>Bacteroidota</taxon>
        <taxon>Sphingobacteriia</taxon>
        <taxon>Sphingobacteriales</taxon>
        <taxon>Sphingobacteriaceae</taxon>
        <taxon>Pedobacter</taxon>
    </lineage>
</organism>
<reference evidence="1" key="4">
    <citation type="submission" date="2024-05" db="EMBL/GenBank/DDBJ databases">
        <authorList>
            <person name="Sun Q."/>
            <person name="Zhou Y."/>
        </authorList>
    </citation>
    <scope>NUCLEOTIDE SEQUENCE</scope>
    <source>
        <strain evidence="1">CGMCC 1.15287</strain>
    </source>
</reference>
<gene>
    <name evidence="1" type="ORF">GCM10007422_00660</name>
    <name evidence="2" type="ORF">GGQ60_002600</name>
</gene>
<protein>
    <recommendedName>
        <fullName evidence="5">DUF4868 domain-containing protein</fullName>
    </recommendedName>
</protein>
<evidence type="ECO:0008006" key="5">
    <source>
        <dbReference type="Google" id="ProtNLM"/>
    </source>
</evidence>
<dbReference type="EMBL" id="BMHZ01000001">
    <property type="protein sequence ID" value="GGG91602.1"/>
    <property type="molecule type" value="Genomic_DNA"/>
</dbReference>
<dbReference type="Proteomes" id="UP000642938">
    <property type="component" value="Unassembled WGS sequence"/>
</dbReference>
<reference evidence="2 3" key="3">
    <citation type="submission" date="2020-08" db="EMBL/GenBank/DDBJ databases">
        <title>Genomic Encyclopedia of Type Strains, Phase IV (KMG-IV): sequencing the most valuable type-strain genomes for metagenomic binning, comparative biology and taxonomic classification.</title>
        <authorList>
            <person name="Goeker M."/>
        </authorList>
    </citation>
    <scope>NUCLEOTIDE SEQUENCE [LARGE SCALE GENOMIC DNA]</scope>
    <source>
        <strain evidence="2 3">DSM 100774</strain>
    </source>
</reference>
<reference evidence="1" key="1">
    <citation type="journal article" date="2014" name="Int. J. Syst. Evol. Microbiol.">
        <title>Complete genome of a new Firmicutes species belonging to the dominant human colonic microbiota ('Ruminococcus bicirculans') reveals two chromosomes and a selective capacity to utilize plant glucans.</title>
        <authorList>
            <consortium name="NISC Comparative Sequencing Program"/>
            <person name="Wegmann U."/>
            <person name="Louis P."/>
            <person name="Goesmann A."/>
            <person name="Henrissat B."/>
            <person name="Duncan S.H."/>
            <person name="Flint H.J."/>
        </authorList>
    </citation>
    <scope>NUCLEOTIDE SEQUENCE</scope>
    <source>
        <strain evidence="1">CGMCC 1.15287</strain>
    </source>
</reference>
<dbReference type="AlphaFoldDB" id="A0A7W6P5H2"/>
<proteinExistence type="predicted"/>
<dbReference type="EMBL" id="JACIEF010000002">
    <property type="protein sequence ID" value="MBB4108619.1"/>
    <property type="molecule type" value="Genomic_DNA"/>
</dbReference>
<evidence type="ECO:0000313" key="1">
    <source>
        <dbReference type="EMBL" id="GGG91602.1"/>
    </source>
</evidence>
<dbReference type="Proteomes" id="UP000532273">
    <property type="component" value="Unassembled WGS sequence"/>
</dbReference>